<organism evidence="1 2">
    <name type="scientific">Sistotremastrum niveocremeum HHB9708</name>
    <dbReference type="NCBI Taxonomy" id="1314777"/>
    <lineage>
        <taxon>Eukaryota</taxon>
        <taxon>Fungi</taxon>
        <taxon>Dikarya</taxon>
        <taxon>Basidiomycota</taxon>
        <taxon>Agaricomycotina</taxon>
        <taxon>Agaricomycetes</taxon>
        <taxon>Sistotremastrales</taxon>
        <taxon>Sistotremastraceae</taxon>
        <taxon>Sertulicium</taxon>
        <taxon>Sertulicium niveocremeum</taxon>
    </lineage>
</organism>
<gene>
    <name evidence="1" type="ORF">SISNIDRAFT_551817</name>
</gene>
<dbReference type="OrthoDB" id="3365698at2759"/>
<dbReference type="SUPFAM" id="SSF52047">
    <property type="entry name" value="RNI-like"/>
    <property type="match status" value="1"/>
</dbReference>
<sequence length="467" mass="52808">MCFNALPHELFLEVIKHYMSDPAETVTAQKRLAHTLVLAQIDHLFRERVLSPSCQDLWSTIHLQWPAEIVELYLLRSGGGPLSVFLKTMEAGTKKRKLKQKRWADFLRTNMCVIKHLDLCISNKQCSPELAETLYLPAPILQSLALALGAKVELLGPYLFLGNAPNLTSVYISSPLPFDLEDLLNIRVLRLRLLPQHLPRVAKMLTNLTNIEELSLIGYVEDCSSRPPEIPAERISLPSCKALYFKNLDSESLHHFLSIIDFPSLEDLAIHEKASLGDDTWIISRLMWGEFPCIPTHLITPAAVRFELNPDQIYITADGVPSYTYSIGLRPAFGWFEYDRNDRYLATFETLLTILPNQLFAEPRELIINNNLYSGPPQHDSPLQMIDHSILWQYVFASYKSIEKLCVSGSIVAVAGVIYCSQTHLPLLSELHVEIEDGNLVSDSDWKTLSALCQSRASQVFILGRGR</sequence>
<evidence type="ECO:0008006" key="3">
    <source>
        <dbReference type="Google" id="ProtNLM"/>
    </source>
</evidence>
<protein>
    <recommendedName>
        <fullName evidence="3">F-box domain-containing protein</fullName>
    </recommendedName>
</protein>
<dbReference type="AlphaFoldDB" id="A0A164QS33"/>
<reference evidence="1 2" key="1">
    <citation type="journal article" date="2016" name="Mol. Biol. Evol.">
        <title>Comparative Genomics of Early-Diverging Mushroom-Forming Fungi Provides Insights into the Origins of Lignocellulose Decay Capabilities.</title>
        <authorList>
            <person name="Nagy L.G."/>
            <person name="Riley R."/>
            <person name="Tritt A."/>
            <person name="Adam C."/>
            <person name="Daum C."/>
            <person name="Floudas D."/>
            <person name="Sun H."/>
            <person name="Yadav J.S."/>
            <person name="Pangilinan J."/>
            <person name="Larsson K.H."/>
            <person name="Matsuura K."/>
            <person name="Barry K."/>
            <person name="Labutti K."/>
            <person name="Kuo R."/>
            <person name="Ohm R.A."/>
            <person name="Bhattacharya S.S."/>
            <person name="Shirouzu T."/>
            <person name="Yoshinaga Y."/>
            <person name="Martin F.M."/>
            <person name="Grigoriev I.V."/>
            <person name="Hibbett D.S."/>
        </authorList>
    </citation>
    <scope>NUCLEOTIDE SEQUENCE [LARGE SCALE GENOMIC DNA]</scope>
    <source>
        <strain evidence="1 2">HHB9708</strain>
    </source>
</reference>
<dbReference type="EMBL" id="KV419424">
    <property type="protein sequence ID" value="KZS89913.1"/>
    <property type="molecule type" value="Genomic_DNA"/>
</dbReference>
<evidence type="ECO:0000313" key="1">
    <source>
        <dbReference type="EMBL" id="KZS89913.1"/>
    </source>
</evidence>
<name>A0A164QS33_9AGAM</name>
<accession>A0A164QS33</accession>
<dbReference type="Proteomes" id="UP000076722">
    <property type="component" value="Unassembled WGS sequence"/>
</dbReference>
<proteinExistence type="predicted"/>
<keyword evidence="2" id="KW-1185">Reference proteome</keyword>
<evidence type="ECO:0000313" key="2">
    <source>
        <dbReference type="Proteomes" id="UP000076722"/>
    </source>
</evidence>